<evidence type="ECO:0000256" key="3">
    <source>
        <dbReference type="ARBA" id="ARBA00023163"/>
    </source>
</evidence>
<protein>
    <submittedName>
        <fullName evidence="5">Transcriptional regulator, MarR family</fullName>
    </submittedName>
</protein>
<dbReference type="STRING" id="626937.HMPREF3293_02014"/>
<sequence>MERAEYVERIGRYIAILHRAAQKYINRRMQPFGFTSSDHMFLIHISKNEGINQRRLARILSIDEAAVTRAIKKLECGGFVLRKKDPEDMRSFSLHLTERGHNAIPSLIETFREWDEVLSEGFSAEELTVLRGQLKKMAGNAAISAEEAR</sequence>
<dbReference type="GO" id="GO:0003677">
    <property type="term" value="F:DNA binding"/>
    <property type="evidence" value="ECO:0007669"/>
    <property type="project" value="UniProtKB-KW"/>
</dbReference>
<dbReference type="Pfam" id="PF01047">
    <property type="entry name" value="MarR"/>
    <property type="match status" value="1"/>
</dbReference>
<evidence type="ECO:0000256" key="1">
    <source>
        <dbReference type="ARBA" id="ARBA00023015"/>
    </source>
</evidence>
<keyword evidence="2" id="KW-0238">DNA-binding</keyword>
<dbReference type="KEGG" id="cmiu:B1H56_05170"/>
<feature type="domain" description="HTH marR-type" evidence="4">
    <location>
        <begin position="7"/>
        <end position="139"/>
    </location>
</feature>
<organism evidence="5 6">
    <name type="scientific">Christensenella minuta</name>
    <dbReference type="NCBI Taxonomy" id="626937"/>
    <lineage>
        <taxon>Bacteria</taxon>
        <taxon>Bacillati</taxon>
        <taxon>Bacillota</taxon>
        <taxon>Clostridia</taxon>
        <taxon>Christensenellales</taxon>
        <taxon>Christensenellaceae</taxon>
        <taxon>Christensenella</taxon>
    </lineage>
</organism>
<keyword evidence="6" id="KW-1185">Reference proteome</keyword>
<dbReference type="RefSeq" id="WP_066518206.1">
    <property type="nucleotide sequence ID" value="NZ_CABMOF010000001.1"/>
</dbReference>
<keyword evidence="3" id="KW-0804">Transcription</keyword>
<evidence type="ECO:0000256" key="2">
    <source>
        <dbReference type="ARBA" id="ARBA00023125"/>
    </source>
</evidence>
<keyword evidence="1" id="KW-0805">Transcription regulation</keyword>
<dbReference type="Proteomes" id="UP000070366">
    <property type="component" value="Unassembled WGS sequence"/>
</dbReference>
<proteinExistence type="predicted"/>
<dbReference type="PRINTS" id="PR00598">
    <property type="entry name" value="HTHMARR"/>
</dbReference>
<dbReference type="SUPFAM" id="SSF46785">
    <property type="entry name" value="Winged helix' DNA-binding domain"/>
    <property type="match status" value="1"/>
</dbReference>
<dbReference type="PANTHER" id="PTHR42756:SF1">
    <property type="entry name" value="TRANSCRIPTIONAL REPRESSOR OF EMRAB OPERON"/>
    <property type="match status" value="1"/>
</dbReference>
<accession>A0A136Q284</accession>
<name>A0A136Q284_9FIRM</name>
<dbReference type="PANTHER" id="PTHR42756">
    <property type="entry name" value="TRANSCRIPTIONAL REGULATOR, MARR"/>
    <property type="match status" value="1"/>
</dbReference>
<gene>
    <name evidence="5" type="ORF">HMPREF3293_02014</name>
</gene>
<dbReference type="OrthoDB" id="6462103at2"/>
<dbReference type="InterPro" id="IPR036390">
    <property type="entry name" value="WH_DNA-bd_sf"/>
</dbReference>
<dbReference type="PROSITE" id="PS50995">
    <property type="entry name" value="HTH_MARR_2"/>
    <property type="match status" value="1"/>
</dbReference>
<evidence type="ECO:0000313" key="5">
    <source>
        <dbReference type="EMBL" id="KXK64775.1"/>
    </source>
</evidence>
<reference evidence="6" key="1">
    <citation type="submission" date="2016-02" db="EMBL/GenBank/DDBJ databases">
        <authorList>
            <person name="Mitreva M."/>
            <person name="Pepin K.H."/>
            <person name="Mihindukulasuriya K.A."/>
            <person name="Fulton R."/>
            <person name="Fronick C."/>
            <person name="O'Laughlin M."/>
            <person name="Miner T."/>
            <person name="Herter B."/>
            <person name="Rosa B.A."/>
            <person name="Cordes M."/>
            <person name="Tomlinson C."/>
            <person name="Wollam A."/>
            <person name="Palsikar V.B."/>
            <person name="Mardis E.R."/>
            <person name="Wilson R.K."/>
        </authorList>
    </citation>
    <scope>NUCLEOTIDE SEQUENCE [LARGE SCALE GENOMIC DNA]</scope>
    <source>
        <strain evidence="6">DSM 22607</strain>
    </source>
</reference>
<dbReference type="InterPro" id="IPR000835">
    <property type="entry name" value="HTH_MarR-typ"/>
</dbReference>
<dbReference type="AlphaFoldDB" id="A0A136Q284"/>
<dbReference type="InterPro" id="IPR036388">
    <property type="entry name" value="WH-like_DNA-bd_sf"/>
</dbReference>
<dbReference type="Gene3D" id="1.10.10.10">
    <property type="entry name" value="Winged helix-like DNA-binding domain superfamily/Winged helix DNA-binding domain"/>
    <property type="match status" value="1"/>
</dbReference>
<dbReference type="EMBL" id="LSZW01000063">
    <property type="protein sequence ID" value="KXK64775.1"/>
    <property type="molecule type" value="Genomic_DNA"/>
</dbReference>
<evidence type="ECO:0000313" key="6">
    <source>
        <dbReference type="Proteomes" id="UP000070366"/>
    </source>
</evidence>
<dbReference type="GO" id="GO:0003700">
    <property type="term" value="F:DNA-binding transcription factor activity"/>
    <property type="evidence" value="ECO:0007669"/>
    <property type="project" value="InterPro"/>
</dbReference>
<comment type="caution">
    <text evidence="5">The sequence shown here is derived from an EMBL/GenBank/DDBJ whole genome shotgun (WGS) entry which is preliminary data.</text>
</comment>
<dbReference type="SMART" id="SM00347">
    <property type="entry name" value="HTH_MARR"/>
    <property type="match status" value="1"/>
</dbReference>
<evidence type="ECO:0000259" key="4">
    <source>
        <dbReference type="PROSITE" id="PS50995"/>
    </source>
</evidence>